<feature type="region of interest" description="Disordered" evidence="1">
    <location>
        <begin position="32"/>
        <end position="110"/>
    </location>
</feature>
<accession>A0A545VC68</accession>
<evidence type="ECO:0000313" key="3">
    <source>
        <dbReference type="EMBL" id="TQV99327.1"/>
    </source>
</evidence>
<keyword evidence="4" id="KW-1185">Reference proteome</keyword>
<evidence type="ECO:0000313" key="4">
    <source>
        <dbReference type="Proteomes" id="UP000315783"/>
    </source>
</evidence>
<sequence length="166" mass="16688">MPRALHIVLVLVAALGFCLTAQQLHHFNSGMAAARGRRGPDRQAPPAQQHTAAPGFVVEVERPTGVRDTRPPPAPAAAVHVSSGGGGGDVISDRDSLTDDSQPRPTRVKTPAAETVLPTNTKVPVVVSSAAAAAGAGPAAATSPSDPGFLALVASLGLMTLGMALV</sequence>
<dbReference type="AlphaFoldDB" id="A0A545VC68"/>
<evidence type="ECO:0000256" key="2">
    <source>
        <dbReference type="SAM" id="SignalP"/>
    </source>
</evidence>
<evidence type="ECO:0000256" key="1">
    <source>
        <dbReference type="SAM" id="MobiDB-lite"/>
    </source>
</evidence>
<comment type="caution">
    <text evidence="3">The sequence shown here is derived from an EMBL/GenBank/DDBJ whole genome shotgun (WGS) entry which is preliminary data.</text>
</comment>
<organism evidence="3 4">
    <name type="scientific">Cordyceps javanica</name>
    <dbReference type="NCBI Taxonomy" id="43265"/>
    <lineage>
        <taxon>Eukaryota</taxon>
        <taxon>Fungi</taxon>
        <taxon>Dikarya</taxon>
        <taxon>Ascomycota</taxon>
        <taxon>Pezizomycotina</taxon>
        <taxon>Sordariomycetes</taxon>
        <taxon>Hypocreomycetidae</taxon>
        <taxon>Hypocreales</taxon>
        <taxon>Cordycipitaceae</taxon>
        <taxon>Cordyceps</taxon>
    </lineage>
</organism>
<dbReference type="EMBL" id="SPUK01000002">
    <property type="protein sequence ID" value="TQV99327.1"/>
    <property type="molecule type" value="Genomic_DNA"/>
</dbReference>
<proteinExistence type="predicted"/>
<feature type="compositionally biased region" description="Low complexity" evidence="1">
    <location>
        <begin position="44"/>
        <end position="54"/>
    </location>
</feature>
<protein>
    <submittedName>
        <fullName evidence="3">Uncharacterized protein</fullName>
    </submittedName>
</protein>
<feature type="signal peptide" evidence="2">
    <location>
        <begin position="1"/>
        <end position="20"/>
    </location>
</feature>
<dbReference type="Proteomes" id="UP000315783">
    <property type="component" value="Unassembled WGS sequence"/>
</dbReference>
<feature type="chain" id="PRO_5021954114" evidence="2">
    <location>
        <begin position="21"/>
        <end position="166"/>
    </location>
</feature>
<gene>
    <name evidence="3" type="ORF">IF1G_01542</name>
</gene>
<feature type="compositionally biased region" description="Basic and acidic residues" evidence="1">
    <location>
        <begin position="59"/>
        <end position="70"/>
    </location>
</feature>
<name>A0A545VC68_9HYPO</name>
<reference evidence="3 4" key="1">
    <citation type="journal article" date="2019" name="Appl. Microbiol. Biotechnol.">
        <title>Genome sequence of Isaria javanica and comparative genome analysis insights into family S53 peptidase evolution in fungal entomopathogens.</title>
        <authorList>
            <person name="Lin R."/>
            <person name="Zhang X."/>
            <person name="Xin B."/>
            <person name="Zou M."/>
            <person name="Gao Y."/>
            <person name="Qin F."/>
            <person name="Hu Q."/>
            <person name="Xie B."/>
            <person name="Cheng X."/>
        </authorList>
    </citation>
    <scope>NUCLEOTIDE SEQUENCE [LARGE SCALE GENOMIC DNA]</scope>
    <source>
        <strain evidence="3 4">IJ1G</strain>
    </source>
</reference>
<keyword evidence="2" id="KW-0732">Signal</keyword>